<dbReference type="PROSITE" id="PS51257">
    <property type="entry name" value="PROKAR_LIPOPROTEIN"/>
    <property type="match status" value="1"/>
</dbReference>
<organism evidence="3 4">
    <name type="scientific">Antricoccus suffuscus</name>
    <dbReference type="NCBI Taxonomy" id="1629062"/>
    <lineage>
        <taxon>Bacteria</taxon>
        <taxon>Bacillati</taxon>
        <taxon>Actinomycetota</taxon>
        <taxon>Actinomycetes</taxon>
        <taxon>Geodermatophilales</taxon>
        <taxon>Antricoccaceae</taxon>
        <taxon>Antricoccus</taxon>
    </lineage>
</organism>
<dbReference type="SUPFAM" id="SSF82171">
    <property type="entry name" value="DPP6 N-terminal domain-like"/>
    <property type="match status" value="1"/>
</dbReference>
<dbReference type="OrthoDB" id="3226781at2"/>
<evidence type="ECO:0000313" key="4">
    <source>
        <dbReference type="Proteomes" id="UP000237752"/>
    </source>
</evidence>
<evidence type="ECO:0000259" key="2">
    <source>
        <dbReference type="SMART" id="SM00909"/>
    </source>
</evidence>
<dbReference type="SMART" id="SM00909">
    <property type="entry name" value="Germane"/>
    <property type="match status" value="1"/>
</dbReference>
<protein>
    <submittedName>
        <fullName evidence="3">Sporulation and spore germination protein</fullName>
    </submittedName>
</protein>
<evidence type="ECO:0000256" key="1">
    <source>
        <dbReference type="SAM" id="SignalP"/>
    </source>
</evidence>
<keyword evidence="1" id="KW-0732">Signal</keyword>
<dbReference type="Pfam" id="PF25976">
    <property type="entry name" value="LpqB_N"/>
    <property type="match status" value="1"/>
</dbReference>
<dbReference type="Pfam" id="PF10646">
    <property type="entry name" value="Germane"/>
    <property type="match status" value="1"/>
</dbReference>
<feature type="chain" id="PRO_5015394705" evidence="1">
    <location>
        <begin position="28"/>
        <end position="573"/>
    </location>
</feature>
<feature type="domain" description="GerMN" evidence="2">
    <location>
        <begin position="205"/>
        <end position="292"/>
    </location>
</feature>
<reference evidence="3 4" key="1">
    <citation type="submission" date="2018-03" db="EMBL/GenBank/DDBJ databases">
        <title>Genomic Encyclopedia of Archaeal and Bacterial Type Strains, Phase II (KMG-II): from individual species to whole genera.</title>
        <authorList>
            <person name="Goeker M."/>
        </authorList>
    </citation>
    <scope>NUCLEOTIDE SEQUENCE [LARGE SCALE GENOMIC DNA]</scope>
    <source>
        <strain evidence="3 4">DSM 100065</strain>
    </source>
</reference>
<dbReference type="InterPro" id="IPR019606">
    <property type="entry name" value="GerMN"/>
</dbReference>
<accession>A0A2T0ZQF5</accession>
<feature type="signal peptide" evidence="1">
    <location>
        <begin position="1"/>
        <end position="27"/>
    </location>
</feature>
<comment type="caution">
    <text evidence="3">The sequence shown here is derived from an EMBL/GenBank/DDBJ whole genome shotgun (WGS) entry which is preliminary data.</text>
</comment>
<evidence type="ECO:0000313" key="3">
    <source>
        <dbReference type="EMBL" id="PRZ38589.1"/>
    </source>
</evidence>
<gene>
    <name evidence="3" type="ORF">CLV47_12056</name>
</gene>
<dbReference type="InterPro" id="IPR018910">
    <property type="entry name" value="LpqB_C"/>
</dbReference>
<dbReference type="Proteomes" id="UP000237752">
    <property type="component" value="Unassembled WGS sequence"/>
</dbReference>
<dbReference type="InterPro" id="IPR059026">
    <property type="entry name" value="LpqB_N"/>
</dbReference>
<dbReference type="EMBL" id="PVUE01000020">
    <property type="protein sequence ID" value="PRZ38589.1"/>
    <property type="molecule type" value="Genomic_DNA"/>
</dbReference>
<sequence length="573" mass="59805">MRMRQRALAVLLGALLLLVAGCSQVPASTTPVVVGNAPDGPSGDQSNYYEIQPDGPVKGDSPDTIVRGYINALATSDPTYEVARQFMTTKASKEWQPGASTSLIDPAYSVQPSGKDGVVNFSASRSATVDSDGTYHAGAESMTDVYKLEKVAGQWRISNPPDGIVLTQSSFSNVFKVASLYFLDPSGTRVVPDLRYYPVNPKQRANTLIDGLLGGPSDSLAPGVRNEVSDPVKLRSGVLYNDSEIKVDLTGLSGKNGAQLKALSAQILWTLRDLNVKAVRITNDGQPIDVPGVAAVQSVSDWESYDPDAVPVDLSVFYVADGRVLNGQGAAVAGNAGTGALGVTSASLSVDGTEMAAVGTATGVPTLYVGPAGSDLVPVALPDTVSLTQPTWGAANDEVWMVRNGNTIVRVPTKGQPAIVTPGSLGDISSISSLRLSRDGTRVAMVATVPSGSRLFLATVVRSPDGVTITEPMMLSPTVEVTETAWSTARTLVVFGRGPVGTRDVPYSILIDDSSRTQLPAPVFTARPTAIVAAPNRSLVCAGDGIILKLTESTWVSLISGKVVSGKSPFYPG</sequence>
<keyword evidence="4" id="KW-1185">Reference proteome</keyword>
<dbReference type="Pfam" id="PF10647">
    <property type="entry name" value="Gmad1"/>
    <property type="match status" value="1"/>
</dbReference>
<proteinExistence type="predicted"/>
<dbReference type="AlphaFoldDB" id="A0A2T0ZQF5"/>
<name>A0A2T0ZQF5_9ACTN</name>